<dbReference type="GeneID" id="87809653"/>
<dbReference type="AlphaFoldDB" id="A0AAF1BM31"/>
<dbReference type="GO" id="GO:0016491">
    <property type="term" value="F:oxidoreductase activity"/>
    <property type="evidence" value="ECO:0007669"/>
    <property type="project" value="UniProtKB-KW"/>
</dbReference>
<feature type="binding site" evidence="4">
    <location>
        <position position="129"/>
    </location>
    <ligand>
        <name>substrate</name>
    </ligand>
</feature>
<evidence type="ECO:0000256" key="3">
    <source>
        <dbReference type="PIRSR" id="PIRSR000097-1"/>
    </source>
</evidence>
<dbReference type="CDD" id="cd19071">
    <property type="entry name" value="AKR_AKR1-5-like"/>
    <property type="match status" value="1"/>
</dbReference>
<feature type="active site" description="Proton donor" evidence="3">
    <location>
        <position position="68"/>
    </location>
</feature>
<evidence type="ECO:0000256" key="5">
    <source>
        <dbReference type="PIRSR" id="PIRSR000097-3"/>
    </source>
</evidence>
<dbReference type="PROSITE" id="PS00063">
    <property type="entry name" value="ALDOKETO_REDUCTASE_3"/>
    <property type="match status" value="1"/>
</dbReference>
<dbReference type="Pfam" id="PF00248">
    <property type="entry name" value="Aldo_ket_red"/>
    <property type="match status" value="1"/>
</dbReference>
<evidence type="ECO:0000256" key="1">
    <source>
        <dbReference type="ARBA" id="ARBA00007905"/>
    </source>
</evidence>
<dbReference type="Proteomes" id="UP000827549">
    <property type="component" value="Chromosome 4"/>
</dbReference>
<keyword evidence="2" id="KW-0560">Oxidoreductase</keyword>
<evidence type="ECO:0000259" key="6">
    <source>
        <dbReference type="Pfam" id="PF00248"/>
    </source>
</evidence>
<dbReference type="PIRSF" id="PIRSF000097">
    <property type="entry name" value="AKR"/>
    <property type="match status" value="1"/>
</dbReference>
<feature type="site" description="Lowers pKa of active site Tyr" evidence="5">
    <location>
        <position position="97"/>
    </location>
</feature>
<sequence>MPIIHHHIAKLRMASVGASLEHRLKMRDGHTIPQFGLGVYDMSSKETYAAVRAALAAGYKHVDTAEWYYNEADVGRALADHLKDTGAQRSDYFITSKLMRNRSYAAALSDLRASLGRAGLDYFDLYLLHSPIGGAATRKEVWRALVDARSEGLVRSVGVSNFGVKHLDEMQGELPAVNQVDLHPWMRHEDIVAACEARGILLEAWAPLARGIKFDDPALVAIAKKHGRDKAQILLRWGLQHGFIVIPKSVSPARIASNANVLDFALDDADMQALDALDEYLVTDWDVVDVE</sequence>
<evidence type="ECO:0000313" key="8">
    <source>
        <dbReference type="Proteomes" id="UP000827549"/>
    </source>
</evidence>
<dbReference type="PROSITE" id="PS00062">
    <property type="entry name" value="ALDOKETO_REDUCTASE_2"/>
    <property type="match status" value="1"/>
</dbReference>
<dbReference type="RefSeq" id="XP_062628982.1">
    <property type="nucleotide sequence ID" value="XM_062772998.1"/>
</dbReference>
<keyword evidence="8" id="KW-1185">Reference proteome</keyword>
<dbReference type="PANTHER" id="PTHR43827:SF13">
    <property type="entry name" value="ALDO_KETO REDUCTASE FAMILY PROTEIN"/>
    <property type="match status" value="1"/>
</dbReference>
<dbReference type="InterPro" id="IPR036812">
    <property type="entry name" value="NAD(P)_OxRdtase_dom_sf"/>
</dbReference>
<comment type="similarity">
    <text evidence="1">Belongs to the aldo/keto reductase family.</text>
</comment>
<proteinExistence type="inferred from homology"/>
<feature type="domain" description="NADP-dependent oxidoreductase" evidence="6">
    <location>
        <begin position="40"/>
        <end position="279"/>
    </location>
</feature>
<evidence type="ECO:0000256" key="4">
    <source>
        <dbReference type="PIRSR" id="PIRSR000097-2"/>
    </source>
</evidence>
<dbReference type="InterPro" id="IPR023210">
    <property type="entry name" value="NADP_OxRdtase_dom"/>
</dbReference>
<dbReference type="SUPFAM" id="SSF51430">
    <property type="entry name" value="NAD(P)-linked oxidoreductase"/>
    <property type="match status" value="1"/>
</dbReference>
<dbReference type="EMBL" id="CP086717">
    <property type="protein sequence ID" value="WOO82950.1"/>
    <property type="molecule type" value="Genomic_DNA"/>
</dbReference>
<accession>A0AAF1BM31</accession>
<organism evidence="7 8">
    <name type="scientific">Vanrija pseudolonga</name>
    <dbReference type="NCBI Taxonomy" id="143232"/>
    <lineage>
        <taxon>Eukaryota</taxon>
        <taxon>Fungi</taxon>
        <taxon>Dikarya</taxon>
        <taxon>Basidiomycota</taxon>
        <taxon>Agaricomycotina</taxon>
        <taxon>Tremellomycetes</taxon>
        <taxon>Trichosporonales</taxon>
        <taxon>Trichosporonaceae</taxon>
        <taxon>Vanrija</taxon>
    </lineage>
</organism>
<dbReference type="InterPro" id="IPR020471">
    <property type="entry name" value="AKR"/>
</dbReference>
<reference evidence="7" key="1">
    <citation type="submission" date="2023-10" db="EMBL/GenBank/DDBJ databases">
        <authorList>
            <person name="Noh H."/>
        </authorList>
    </citation>
    <scope>NUCLEOTIDE SEQUENCE</scope>
    <source>
        <strain evidence="7">DUCC4014</strain>
    </source>
</reference>
<dbReference type="FunFam" id="3.20.20.100:FF:000015">
    <property type="entry name" value="Oxidoreductase, aldo/keto reductase family"/>
    <property type="match status" value="1"/>
</dbReference>
<evidence type="ECO:0000313" key="7">
    <source>
        <dbReference type="EMBL" id="WOO82950.1"/>
    </source>
</evidence>
<name>A0AAF1BM31_9TREE</name>
<dbReference type="PRINTS" id="PR00069">
    <property type="entry name" value="ALDKETRDTASE"/>
</dbReference>
<protein>
    <submittedName>
        <fullName evidence="7">Purtative oxidoreductasec</fullName>
    </submittedName>
</protein>
<evidence type="ECO:0000256" key="2">
    <source>
        <dbReference type="ARBA" id="ARBA00023002"/>
    </source>
</evidence>
<dbReference type="Gene3D" id="3.20.20.100">
    <property type="entry name" value="NADP-dependent oxidoreductase domain"/>
    <property type="match status" value="1"/>
</dbReference>
<dbReference type="InterPro" id="IPR018170">
    <property type="entry name" value="Aldo/ket_reductase_CS"/>
</dbReference>
<gene>
    <name evidence="7" type="primary">SPAC2F3.05c_1</name>
    <name evidence="7" type="ORF">LOC62_04G006430</name>
</gene>
<dbReference type="PANTHER" id="PTHR43827">
    <property type="entry name" value="2,5-DIKETO-D-GLUCONIC ACID REDUCTASE"/>
    <property type="match status" value="1"/>
</dbReference>